<dbReference type="RefSeq" id="WP_222967252.1">
    <property type="nucleotide sequence ID" value="NZ_JAINZZ010000046.1"/>
</dbReference>
<organism evidence="1 2">
    <name type="scientific">Actinacidiphila acidipaludis</name>
    <dbReference type="NCBI Taxonomy" id="2873382"/>
    <lineage>
        <taxon>Bacteria</taxon>
        <taxon>Bacillati</taxon>
        <taxon>Actinomycetota</taxon>
        <taxon>Actinomycetes</taxon>
        <taxon>Kitasatosporales</taxon>
        <taxon>Streptomycetaceae</taxon>
        <taxon>Actinacidiphila</taxon>
    </lineage>
</organism>
<sequence>MTIEHPEGAGDPDFRFNISSMASAKAAMDRLGMIEHGLVPPMPDREDFGLTYHEACVLEGEQLPPAVIAFRAAVQSAFDWQTDDPAGIPEHKLGHTNDGWLVTPAEIHAALAVLEGQPASAKVGTFAEKYSESWAEWCDYLTRAAAHGGFRVE</sequence>
<evidence type="ECO:0000313" key="2">
    <source>
        <dbReference type="Proteomes" id="UP000778578"/>
    </source>
</evidence>
<gene>
    <name evidence="1" type="ORF">K7862_27580</name>
</gene>
<reference evidence="1 2" key="1">
    <citation type="submission" date="2021-08" db="EMBL/GenBank/DDBJ databases">
        <title>WGS of actinomycetes from Thailand.</title>
        <authorList>
            <person name="Thawai C."/>
        </authorList>
    </citation>
    <scope>NUCLEOTIDE SEQUENCE [LARGE SCALE GENOMIC DNA]</scope>
    <source>
        <strain evidence="1 2">PLK6-54</strain>
    </source>
</reference>
<name>A0ABS7QG02_9ACTN</name>
<protein>
    <submittedName>
        <fullName evidence="1">Uncharacterized protein</fullName>
    </submittedName>
</protein>
<evidence type="ECO:0000313" key="1">
    <source>
        <dbReference type="EMBL" id="MBY8881370.1"/>
    </source>
</evidence>
<keyword evidence="2" id="KW-1185">Reference proteome</keyword>
<dbReference type="Proteomes" id="UP000778578">
    <property type="component" value="Unassembled WGS sequence"/>
</dbReference>
<dbReference type="EMBL" id="JAINZZ010000046">
    <property type="protein sequence ID" value="MBY8881370.1"/>
    <property type="molecule type" value="Genomic_DNA"/>
</dbReference>
<proteinExistence type="predicted"/>
<comment type="caution">
    <text evidence="1">The sequence shown here is derived from an EMBL/GenBank/DDBJ whole genome shotgun (WGS) entry which is preliminary data.</text>
</comment>
<accession>A0ABS7QG02</accession>